<evidence type="ECO:0000313" key="3">
    <source>
        <dbReference type="Proteomes" id="UP000236737"/>
    </source>
</evidence>
<gene>
    <name evidence="2" type="ORF">SAMN04488130_11216</name>
</gene>
<dbReference type="Proteomes" id="UP000236737">
    <property type="component" value="Unassembled WGS sequence"/>
</dbReference>
<keyword evidence="3" id="KW-1185">Reference proteome</keyword>
<dbReference type="AlphaFoldDB" id="A0A1H5ZTM3"/>
<protein>
    <submittedName>
        <fullName evidence="2">Uncharacterized protein</fullName>
    </submittedName>
</protein>
<feature type="transmembrane region" description="Helical" evidence="1">
    <location>
        <begin position="47"/>
        <end position="65"/>
    </location>
</feature>
<evidence type="ECO:0000256" key="1">
    <source>
        <dbReference type="SAM" id="Phobius"/>
    </source>
</evidence>
<keyword evidence="1" id="KW-1133">Transmembrane helix</keyword>
<evidence type="ECO:0000313" key="2">
    <source>
        <dbReference type="EMBL" id="SEG39779.1"/>
    </source>
</evidence>
<organism evidence="2 3">
    <name type="scientific">Flavobacterium urumqiense</name>
    <dbReference type="NCBI Taxonomy" id="935224"/>
    <lineage>
        <taxon>Bacteria</taxon>
        <taxon>Pseudomonadati</taxon>
        <taxon>Bacteroidota</taxon>
        <taxon>Flavobacteriia</taxon>
        <taxon>Flavobacteriales</taxon>
        <taxon>Flavobacteriaceae</taxon>
        <taxon>Flavobacterium</taxon>
    </lineage>
</organism>
<accession>A0A1H5ZTM3</accession>
<reference evidence="3" key="1">
    <citation type="submission" date="2016-10" db="EMBL/GenBank/DDBJ databases">
        <authorList>
            <person name="Varghese N."/>
            <person name="Submissions S."/>
        </authorList>
    </citation>
    <scope>NUCLEOTIDE SEQUENCE [LARGE SCALE GENOMIC DNA]</scope>
    <source>
        <strain evidence="3">CGMCC 1.9230</strain>
    </source>
</reference>
<keyword evidence="1" id="KW-0812">Transmembrane</keyword>
<dbReference type="OrthoDB" id="1351461at2"/>
<sequence length="145" mass="16900">MILKNKIKEITLDEKGIILNYKERAQKEILYSELNEIYITVNKIKPFSEFLIILILICIAAFSFLILQTNIILTLSLLIIFTTIVKMNTYKRYGIKICLKNGHTIEKKILAKSKHETIDIVNDVKKEIYNYKIQKSNKGILQHSV</sequence>
<dbReference type="EMBL" id="FNVP01000012">
    <property type="protein sequence ID" value="SEG39779.1"/>
    <property type="molecule type" value="Genomic_DNA"/>
</dbReference>
<dbReference type="RefSeq" id="WP_104000584.1">
    <property type="nucleotide sequence ID" value="NZ_FNVP01000012.1"/>
</dbReference>
<proteinExistence type="predicted"/>
<keyword evidence="1" id="KW-0472">Membrane</keyword>
<name>A0A1H5ZTM3_9FLAO</name>
<feature type="transmembrane region" description="Helical" evidence="1">
    <location>
        <begin position="71"/>
        <end position="90"/>
    </location>
</feature>